<dbReference type="AlphaFoldDB" id="A0AA87ZQL0"/>
<reference evidence="1" key="1">
    <citation type="submission" date="2023-07" db="EMBL/GenBank/DDBJ databases">
        <title>draft genome sequence of fig (Ficus carica).</title>
        <authorList>
            <person name="Takahashi T."/>
            <person name="Nishimura K."/>
        </authorList>
    </citation>
    <scope>NUCLEOTIDE SEQUENCE</scope>
</reference>
<sequence>MWLVSPLRSPLFSFSFLNDWRTSTCDGEDVVTTRECQPFLFPILASSPTRDSLQQPIFGCDLGCWFLFCRLNRQEVRWSERILHCPDEDRKCKHDEGKLLTELGISFPVELRRTHESPLLRYDGDV</sequence>
<accession>A0AA87ZQL0</accession>
<evidence type="ECO:0000313" key="1">
    <source>
        <dbReference type="EMBL" id="GMN36675.1"/>
    </source>
</evidence>
<name>A0AA87ZQL0_FICCA</name>
<proteinExistence type="predicted"/>
<keyword evidence="2" id="KW-1185">Reference proteome</keyword>
<gene>
    <name evidence="1" type="ORF">TIFTF001_006202</name>
</gene>
<organism evidence="1 2">
    <name type="scientific">Ficus carica</name>
    <name type="common">Common fig</name>
    <dbReference type="NCBI Taxonomy" id="3494"/>
    <lineage>
        <taxon>Eukaryota</taxon>
        <taxon>Viridiplantae</taxon>
        <taxon>Streptophyta</taxon>
        <taxon>Embryophyta</taxon>
        <taxon>Tracheophyta</taxon>
        <taxon>Spermatophyta</taxon>
        <taxon>Magnoliopsida</taxon>
        <taxon>eudicotyledons</taxon>
        <taxon>Gunneridae</taxon>
        <taxon>Pentapetalae</taxon>
        <taxon>rosids</taxon>
        <taxon>fabids</taxon>
        <taxon>Rosales</taxon>
        <taxon>Moraceae</taxon>
        <taxon>Ficeae</taxon>
        <taxon>Ficus</taxon>
    </lineage>
</organism>
<dbReference type="Proteomes" id="UP001187192">
    <property type="component" value="Unassembled WGS sequence"/>
</dbReference>
<comment type="caution">
    <text evidence="1">The sequence shown here is derived from an EMBL/GenBank/DDBJ whole genome shotgun (WGS) entry which is preliminary data.</text>
</comment>
<protein>
    <submittedName>
        <fullName evidence="1">Uncharacterized protein</fullName>
    </submittedName>
</protein>
<evidence type="ECO:0000313" key="2">
    <source>
        <dbReference type="Proteomes" id="UP001187192"/>
    </source>
</evidence>
<dbReference type="EMBL" id="BTGU01000006">
    <property type="protein sequence ID" value="GMN36675.1"/>
    <property type="molecule type" value="Genomic_DNA"/>
</dbReference>